<keyword evidence="5" id="KW-1185">Reference proteome</keyword>
<dbReference type="AlphaFoldDB" id="A0A840E0H5"/>
<dbReference type="Gene3D" id="1.20.58.780">
    <property type="match status" value="1"/>
</dbReference>
<dbReference type="Gene3D" id="1.20.58.790">
    <property type="match status" value="1"/>
</dbReference>
<evidence type="ECO:0000256" key="1">
    <source>
        <dbReference type="SAM" id="SignalP"/>
    </source>
</evidence>
<dbReference type="Pfam" id="PF22360">
    <property type="entry name" value="SbsC_spectrin-like"/>
    <property type="match status" value="1"/>
</dbReference>
<sequence length="348" mass="38189">MNLKRGMKLAMLCLMVFAALLSVNPVEAATNVARVVNDAKMQMQKAYTTYVNAVAKTGKLPSKSAVMVEYSKANTLYANAKKAVQKSGGKMKAKYLKELDYAYKVYITERVVPYMNAYNAWESSEKAKTALQEAIANEDIDALQSAYEKLGGYLTEKQAKLYSKVYGSHVRKVFLQQLNSNKTLYSQYANDVAVNKQLSQATGALGEGKLAEAKKALDIMRPLLNKLSNVFKTDLTKEYNDLLEVYNELIAPPVAELDFVESNNGTVTLYFDIPVASLRVDDIKITMTINGGTETEVTPLNVVLSEDKTAATITVPLVTAAAEDQSIVYAVAYKGQKVSADAFTVAKQ</sequence>
<dbReference type="EMBL" id="JACIDE010000027">
    <property type="protein sequence ID" value="MBB4075249.1"/>
    <property type="molecule type" value="Genomic_DNA"/>
</dbReference>
<feature type="domain" description="S-layer protein spectrin-like repeat" evidence="3">
    <location>
        <begin position="191"/>
        <end position="246"/>
    </location>
</feature>
<organism evidence="4 5">
    <name type="scientific">Anoxybacteroides voinovskiense</name>
    <dbReference type="NCBI Taxonomy" id="230470"/>
    <lineage>
        <taxon>Bacteria</taxon>
        <taxon>Bacillati</taxon>
        <taxon>Bacillota</taxon>
        <taxon>Bacilli</taxon>
        <taxon>Bacillales</taxon>
        <taxon>Anoxybacillaceae</taxon>
        <taxon>Anoxybacteroides</taxon>
    </lineage>
</organism>
<protein>
    <recommendedName>
        <fullName evidence="6">SbsC C-terminal domain-containing protein</fullName>
    </recommendedName>
</protein>
<dbReference type="Gene3D" id="1.20.58.770">
    <property type="match status" value="1"/>
</dbReference>
<evidence type="ECO:0008006" key="6">
    <source>
        <dbReference type="Google" id="ProtNLM"/>
    </source>
</evidence>
<evidence type="ECO:0000313" key="4">
    <source>
        <dbReference type="EMBL" id="MBB4075249.1"/>
    </source>
</evidence>
<feature type="chain" id="PRO_5032282878" description="SbsC C-terminal domain-containing protein" evidence="1">
    <location>
        <begin position="29"/>
        <end position="348"/>
    </location>
</feature>
<dbReference type="Proteomes" id="UP000559598">
    <property type="component" value="Unassembled WGS sequence"/>
</dbReference>
<evidence type="ECO:0000313" key="5">
    <source>
        <dbReference type="Proteomes" id="UP000559598"/>
    </source>
</evidence>
<feature type="domain" description="SbsC C-terminal" evidence="2">
    <location>
        <begin position="54"/>
        <end position="176"/>
    </location>
</feature>
<dbReference type="InterPro" id="IPR041378">
    <property type="entry name" value="S-layer_SbsC_C"/>
</dbReference>
<evidence type="ECO:0000259" key="2">
    <source>
        <dbReference type="Pfam" id="PF18058"/>
    </source>
</evidence>
<dbReference type="Pfam" id="PF18058">
    <property type="entry name" value="SbsC_C"/>
    <property type="match status" value="1"/>
</dbReference>
<keyword evidence="1" id="KW-0732">Signal</keyword>
<comment type="caution">
    <text evidence="4">The sequence shown here is derived from an EMBL/GenBank/DDBJ whole genome shotgun (WGS) entry which is preliminary data.</text>
</comment>
<gene>
    <name evidence="4" type="ORF">GGR02_003067</name>
</gene>
<feature type="signal peptide" evidence="1">
    <location>
        <begin position="1"/>
        <end position="28"/>
    </location>
</feature>
<reference evidence="4 5" key="1">
    <citation type="submission" date="2020-08" db="EMBL/GenBank/DDBJ databases">
        <title>Genomic Encyclopedia of Type Strains, Phase IV (KMG-IV): sequencing the most valuable type-strain genomes for metagenomic binning, comparative biology and taxonomic classification.</title>
        <authorList>
            <person name="Goeker M."/>
        </authorList>
    </citation>
    <scope>NUCLEOTIDE SEQUENCE [LARGE SCALE GENOMIC DNA]</scope>
    <source>
        <strain evidence="4 5">DSM 17075</strain>
    </source>
</reference>
<accession>A0A840E0H5</accession>
<name>A0A840E0H5_9BACL</name>
<dbReference type="InterPro" id="IPR054605">
    <property type="entry name" value="SbsA_spectrin-like"/>
</dbReference>
<proteinExistence type="predicted"/>
<evidence type="ECO:0000259" key="3">
    <source>
        <dbReference type="Pfam" id="PF22360"/>
    </source>
</evidence>
<dbReference type="RefSeq" id="WP_183185749.1">
    <property type="nucleotide sequence ID" value="NZ_BMNP01000027.1"/>
</dbReference>